<protein>
    <recommendedName>
        <fullName evidence="3">HEAT repeat protein</fullName>
    </recommendedName>
</protein>
<proteinExistence type="predicted"/>
<evidence type="ECO:0008006" key="3">
    <source>
        <dbReference type="Google" id="ProtNLM"/>
    </source>
</evidence>
<sequence length="500" mass="55613">MFLPQAEALAGFRWRGRLRAALAVVFRQNHLPDAGQLQRIPQLDAAQLLALADVLRSRQCEQGVRHLQPDESPLPLTRDEQAAICLFLGASHADGRAREVALRLLARSEQRIALFAALIRCDDWVWCVQQQAILMVRNRVPALSGPALFACLGLALALRERARFRADIWPELEAAFREPRHAPERWQVAMNGAPAARRFAAALVMRCDPLRAPQLLATYVSGDDAADARWALCQARDSQDPMLLLQVARRAMYCSDSDVRAEALRVRVDADDADLHDSLRRHAFDPARAVRQVAAYFLKARCGESALALWRRRVDEGRGQRFAAALSALCDNAEKEDLARLLHHRGAATAWARSAVLRALHRISAAQTPACLREALNDPRISVRRQALAIYEAGGYPVTAAEVSAAIAAAPTPEAYVMVLRGCRLLGKWDMLALLLGLFPDADGVQRAAIEQHLGRWVEAACRRFSPLPEEQRRTLLERLARARALGPSRHWHRVADLLS</sequence>
<name>A0ABY6BQA2_9GAMM</name>
<organism evidence="1 2">
    <name type="scientific">Tahibacter amnicola</name>
    <dbReference type="NCBI Taxonomy" id="2976241"/>
    <lineage>
        <taxon>Bacteria</taxon>
        <taxon>Pseudomonadati</taxon>
        <taxon>Pseudomonadota</taxon>
        <taxon>Gammaproteobacteria</taxon>
        <taxon>Lysobacterales</taxon>
        <taxon>Rhodanobacteraceae</taxon>
        <taxon>Tahibacter</taxon>
    </lineage>
</organism>
<keyword evidence="2" id="KW-1185">Reference proteome</keyword>
<dbReference type="SUPFAM" id="SSF48371">
    <property type="entry name" value="ARM repeat"/>
    <property type="match status" value="1"/>
</dbReference>
<reference evidence="1" key="1">
    <citation type="submission" date="2022-09" db="EMBL/GenBank/DDBJ databases">
        <title>Tahibacter sp. nov., isolated from a fresh water.</title>
        <authorList>
            <person name="Baek J.H."/>
            <person name="Lee J.K."/>
            <person name="Kim J.M."/>
            <person name="Jeon C.O."/>
        </authorList>
    </citation>
    <scope>NUCLEOTIDE SEQUENCE</scope>
    <source>
        <strain evidence="1">W38</strain>
    </source>
</reference>
<dbReference type="Proteomes" id="UP001064632">
    <property type="component" value="Chromosome"/>
</dbReference>
<evidence type="ECO:0000313" key="2">
    <source>
        <dbReference type="Proteomes" id="UP001064632"/>
    </source>
</evidence>
<gene>
    <name evidence="1" type="ORF">N4264_13440</name>
</gene>
<evidence type="ECO:0000313" key="1">
    <source>
        <dbReference type="EMBL" id="UXI70600.1"/>
    </source>
</evidence>
<dbReference type="InterPro" id="IPR016024">
    <property type="entry name" value="ARM-type_fold"/>
</dbReference>
<accession>A0ABY6BQA2</accession>
<dbReference type="EMBL" id="CP104694">
    <property type="protein sequence ID" value="UXI70600.1"/>
    <property type="molecule type" value="Genomic_DNA"/>
</dbReference>
<dbReference type="RefSeq" id="WP_261697546.1">
    <property type="nucleotide sequence ID" value="NZ_CP104694.1"/>
</dbReference>